<proteinExistence type="predicted"/>
<dbReference type="GO" id="GO:0005975">
    <property type="term" value="P:carbohydrate metabolic process"/>
    <property type="evidence" value="ECO:0007669"/>
    <property type="project" value="InterPro"/>
</dbReference>
<comment type="caution">
    <text evidence="3">The sequence shown here is derived from an EMBL/GenBank/DDBJ whole genome shotgun (WGS) entry which is preliminary data.</text>
</comment>
<reference evidence="3" key="1">
    <citation type="submission" date="2023-05" db="EMBL/GenBank/DDBJ databases">
        <title>Anaerotaeda fermentans gen. nov., sp. nov., a novel anaerobic planctomycete of the new family within the order Sedimentisphaerales isolated from Taman Peninsula, Russia.</title>
        <authorList>
            <person name="Khomyakova M.A."/>
            <person name="Merkel A.Y."/>
            <person name="Slobodkin A.I."/>
        </authorList>
    </citation>
    <scope>NUCLEOTIDE SEQUENCE</scope>
    <source>
        <strain evidence="3">M17dextr</strain>
    </source>
</reference>
<organism evidence="3 4">
    <name type="scientific">Anaerobaca lacustris</name>
    <dbReference type="NCBI Taxonomy" id="3044600"/>
    <lineage>
        <taxon>Bacteria</taxon>
        <taxon>Pseudomonadati</taxon>
        <taxon>Planctomycetota</taxon>
        <taxon>Phycisphaerae</taxon>
        <taxon>Sedimentisphaerales</taxon>
        <taxon>Anaerobacaceae</taxon>
        <taxon>Anaerobaca</taxon>
    </lineage>
</organism>
<keyword evidence="1" id="KW-0732">Signal</keyword>
<accession>A0AAW6U085</accession>
<dbReference type="Proteomes" id="UP001431776">
    <property type="component" value="Unassembled WGS sequence"/>
</dbReference>
<dbReference type="Pfam" id="PF01120">
    <property type="entry name" value="Alpha_L_fucos"/>
    <property type="match status" value="1"/>
</dbReference>
<feature type="chain" id="PRO_5043678277" evidence="1">
    <location>
        <begin position="22"/>
        <end position="326"/>
    </location>
</feature>
<dbReference type="SUPFAM" id="SSF51445">
    <property type="entry name" value="(Trans)glycosidases"/>
    <property type="match status" value="1"/>
</dbReference>
<gene>
    <name evidence="3" type="ORF">QJ522_14715</name>
</gene>
<dbReference type="PROSITE" id="PS51257">
    <property type="entry name" value="PROKAR_LIPOPROTEIN"/>
    <property type="match status" value="1"/>
</dbReference>
<evidence type="ECO:0000313" key="3">
    <source>
        <dbReference type="EMBL" id="MDI6450310.1"/>
    </source>
</evidence>
<sequence length="326" mass="36547">MKRIVAAVWISLSLAAGSCLATGNEFGQIDDKNWLKDAKYGVFVHYLGGGEDWNEKVDSFDVARFASQIEQSGAAYLVFTLGQNSGYYCSPNATYERYAGVETGRRCSRRDLPMEIADALGARGIRLMLYLPSRSPQQDKQAMAGLDDVHERQPAPQEFTRKWSNVIAEWSLRYGTKVSGWWFDGSYNTAGWDDLSKPYNWNTWAAAVRMGNPNSIIAFNPGAEIKHAFKKLTDRQDYTAGEQNDFGATPQSHPAPQGLQWQILSYLGTAWARADGPRKDDAWMIDYIQKVHQQGGVVTIDVHVASDGSIYEPHLRQLIAIRRALR</sequence>
<evidence type="ECO:0000259" key="2">
    <source>
        <dbReference type="Pfam" id="PF01120"/>
    </source>
</evidence>
<feature type="domain" description="Glycoside hydrolase family 29 N-terminal" evidence="2">
    <location>
        <begin position="58"/>
        <end position="318"/>
    </location>
</feature>
<dbReference type="AlphaFoldDB" id="A0AAW6U085"/>
<feature type="signal peptide" evidence="1">
    <location>
        <begin position="1"/>
        <end position="21"/>
    </location>
</feature>
<keyword evidence="4" id="KW-1185">Reference proteome</keyword>
<evidence type="ECO:0000313" key="4">
    <source>
        <dbReference type="Proteomes" id="UP001431776"/>
    </source>
</evidence>
<protein>
    <submittedName>
        <fullName evidence="3">Alpha-L-fucosidase</fullName>
    </submittedName>
</protein>
<dbReference type="Gene3D" id="3.20.20.80">
    <property type="entry name" value="Glycosidases"/>
    <property type="match status" value="1"/>
</dbReference>
<name>A0AAW6U085_9BACT</name>
<dbReference type="EMBL" id="JASCXX010000018">
    <property type="protein sequence ID" value="MDI6450310.1"/>
    <property type="molecule type" value="Genomic_DNA"/>
</dbReference>
<dbReference type="InterPro" id="IPR017853">
    <property type="entry name" value="GH"/>
</dbReference>
<dbReference type="RefSeq" id="WP_349245718.1">
    <property type="nucleotide sequence ID" value="NZ_JASCXX010000018.1"/>
</dbReference>
<evidence type="ECO:0000256" key="1">
    <source>
        <dbReference type="SAM" id="SignalP"/>
    </source>
</evidence>
<dbReference type="GO" id="GO:0004560">
    <property type="term" value="F:alpha-L-fucosidase activity"/>
    <property type="evidence" value="ECO:0007669"/>
    <property type="project" value="InterPro"/>
</dbReference>
<dbReference type="InterPro" id="IPR057739">
    <property type="entry name" value="Glyco_hydro_29_N"/>
</dbReference>